<reference evidence="1 2" key="1">
    <citation type="submission" date="2022-03" db="EMBL/GenBank/DDBJ databases">
        <title>Parabacteroides sp. nov. isolated from swine feces.</title>
        <authorList>
            <person name="Bak J.E."/>
        </authorList>
    </citation>
    <scope>NUCLEOTIDE SEQUENCE [LARGE SCALE GENOMIC DNA]</scope>
    <source>
        <strain evidence="1 2">AGMB00274</strain>
    </source>
</reference>
<dbReference type="Pfam" id="PF12784">
    <property type="entry name" value="PDDEXK_2"/>
    <property type="match status" value="1"/>
</dbReference>
<evidence type="ECO:0000313" key="2">
    <source>
        <dbReference type="Proteomes" id="UP001165444"/>
    </source>
</evidence>
<sequence length="283" mass="33306">MERKSVFINPFVDRGFKILFGQKESKDLLIELLNDLLEGERLIEDLTYMDKENPKKTIDGRGVIFDLKCVDKDGAIFIIELQNAAQPYFYERGLYYLCRIVADQGEPGSLWEYQMYPVYGIFILNFRSGRTDKVRTDIILADRDTGKQMSNVFREIFIEMPLFKKTESECETPLDYWLYNLKHMEQLETLSFKGQKELFNRLEQLAKIANMNKKEREEYEECLKVYRDNYSIALYQKQQAEARYQEGITEGILTTARLMKQNGISFEQIKLCTGLTEEEISNL</sequence>
<comment type="caution">
    <text evidence="1">The sequence shown here is derived from an EMBL/GenBank/DDBJ whole genome shotgun (WGS) entry which is preliminary data.</text>
</comment>
<dbReference type="PANTHER" id="PTHR41317">
    <property type="entry name" value="PD-(D_E)XK NUCLEASE FAMILY TRANSPOSASE"/>
    <property type="match status" value="1"/>
</dbReference>
<organism evidence="1 2">
    <name type="scientific">Parabacteroides faecalis</name>
    <dbReference type="NCBI Taxonomy" id="2924040"/>
    <lineage>
        <taxon>Bacteria</taxon>
        <taxon>Pseudomonadati</taxon>
        <taxon>Bacteroidota</taxon>
        <taxon>Bacteroidia</taxon>
        <taxon>Bacteroidales</taxon>
        <taxon>Tannerellaceae</taxon>
        <taxon>Parabacteroides</taxon>
    </lineage>
</organism>
<keyword evidence="2" id="KW-1185">Reference proteome</keyword>
<name>A0ABT0C0Q2_9BACT</name>
<gene>
    <name evidence="1" type="ORF">MUN53_08090</name>
</gene>
<evidence type="ECO:0000313" key="1">
    <source>
        <dbReference type="EMBL" id="MCJ2380567.1"/>
    </source>
</evidence>
<protein>
    <submittedName>
        <fullName evidence="1">Rpn family recombination-promoting nuclease/putative transposase</fullName>
    </submittedName>
</protein>
<proteinExistence type="predicted"/>
<dbReference type="InterPro" id="IPR010106">
    <property type="entry name" value="RpnA"/>
</dbReference>
<dbReference type="Proteomes" id="UP001165444">
    <property type="component" value="Unassembled WGS sequence"/>
</dbReference>
<dbReference type="EMBL" id="JAKZMM010000016">
    <property type="protein sequence ID" value="MCJ2380567.1"/>
    <property type="molecule type" value="Genomic_DNA"/>
</dbReference>
<accession>A0ABT0C0Q2</accession>
<dbReference type="PANTHER" id="PTHR41317:SF1">
    <property type="entry name" value="PD-(D_E)XK NUCLEASE FAMILY TRANSPOSASE"/>
    <property type="match status" value="1"/>
</dbReference>
<dbReference type="NCBIfam" id="TIGR01784">
    <property type="entry name" value="T_den_put_tspse"/>
    <property type="match status" value="1"/>
</dbReference>
<dbReference type="RefSeq" id="WP_243324637.1">
    <property type="nucleotide sequence ID" value="NZ_JAKZMM010000016.1"/>
</dbReference>